<dbReference type="EMBL" id="JH687553">
    <property type="protein sequence ID" value="EIN04723.1"/>
    <property type="molecule type" value="Genomic_DNA"/>
</dbReference>
<dbReference type="AlphaFoldDB" id="R7S3F4"/>
<evidence type="ECO:0000313" key="2">
    <source>
        <dbReference type="EMBL" id="EIN04723.1"/>
    </source>
</evidence>
<accession>R7S3F4</accession>
<feature type="compositionally biased region" description="Basic and acidic residues" evidence="1">
    <location>
        <begin position="137"/>
        <end position="160"/>
    </location>
</feature>
<organism evidence="2 3">
    <name type="scientific">Punctularia strigosozonata (strain HHB-11173)</name>
    <name type="common">White-rot fungus</name>
    <dbReference type="NCBI Taxonomy" id="741275"/>
    <lineage>
        <taxon>Eukaryota</taxon>
        <taxon>Fungi</taxon>
        <taxon>Dikarya</taxon>
        <taxon>Basidiomycota</taxon>
        <taxon>Agaricomycotina</taxon>
        <taxon>Agaricomycetes</taxon>
        <taxon>Corticiales</taxon>
        <taxon>Punctulariaceae</taxon>
        <taxon>Punctularia</taxon>
    </lineage>
</organism>
<gene>
    <name evidence="2" type="ORF">PUNSTDRAFT_146366</name>
</gene>
<feature type="compositionally biased region" description="Basic residues" evidence="1">
    <location>
        <begin position="41"/>
        <end position="67"/>
    </location>
</feature>
<feature type="region of interest" description="Disordered" evidence="1">
    <location>
        <begin position="128"/>
        <end position="195"/>
    </location>
</feature>
<evidence type="ECO:0000256" key="1">
    <source>
        <dbReference type="SAM" id="MobiDB-lite"/>
    </source>
</evidence>
<feature type="compositionally biased region" description="Basic residues" evidence="1">
    <location>
        <begin position="183"/>
        <end position="195"/>
    </location>
</feature>
<dbReference type="RefSeq" id="XP_007388116.1">
    <property type="nucleotide sequence ID" value="XM_007388054.1"/>
</dbReference>
<protein>
    <submittedName>
        <fullName evidence="2">Uncharacterized protein</fullName>
    </submittedName>
</protein>
<reference evidence="3" key="1">
    <citation type="journal article" date="2012" name="Science">
        <title>The Paleozoic origin of enzymatic lignin decomposition reconstructed from 31 fungal genomes.</title>
        <authorList>
            <person name="Floudas D."/>
            <person name="Binder M."/>
            <person name="Riley R."/>
            <person name="Barry K."/>
            <person name="Blanchette R.A."/>
            <person name="Henrissat B."/>
            <person name="Martinez A.T."/>
            <person name="Otillar R."/>
            <person name="Spatafora J.W."/>
            <person name="Yadav J.S."/>
            <person name="Aerts A."/>
            <person name="Benoit I."/>
            <person name="Boyd A."/>
            <person name="Carlson A."/>
            <person name="Copeland A."/>
            <person name="Coutinho P.M."/>
            <person name="de Vries R.P."/>
            <person name="Ferreira P."/>
            <person name="Findley K."/>
            <person name="Foster B."/>
            <person name="Gaskell J."/>
            <person name="Glotzer D."/>
            <person name="Gorecki P."/>
            <person name="Heitman J."/>
            <person name="Hesse C."/>
            <person name="Hori C."/>
            <person name="Igarashi K."/>
            <person name="Jurgens J.A."/>
            <person name="Kallen N."/>
            <person name="Kersten P."/>
            <person name="Kohler A."/>
            <person name="Kuees U."/>
            <person name="Kumar T.K.A."/>
            <person name="Kuo A."/>
            <person name="LaButti K."/>
            <person name="Larrondo L.F."/>
            <person name="Lindquist E."/>
            <person name="Ling A."/>
            <person name="Lombard V."/>
            <person name="Lucas S."/>
            <person name="Lundell T."/>
            <person name="Martin R."/>
            <person name="McLaughlin D.J."/>
            <person name="Morgenstern I."/>
            <person name="Morin E."/>
            <person name="Murat C."/>
            <person name="Nagy L.G."/>
            <person name="Nolan M."/>
            <person name="Ohm R.A."/>
            <person name="Patyshakuliyeva A."/>
            <person name="Rokas A."/>
            <person name="Ruiz-Duenas F.J."/>
            <person name="Sabat G."/>
            <person name="Salamov A."/>
            <person name="Samejima M."/>
            <person name="Schmutz J."/>
            <person name="Slot J.C."/>
            <person name="St John F."/>
            <person name="Stenlid J."/>
            <person name="Sun H."/>
            <person name="Sun S."/>
            <person name="Syed K."/>
            <person name="Tsang A."/>
            <person name="Wiebenga A."/>
            <person name="Young D."/>
            <person name="Pisabarro A."/>
            <person name="Eastwood D.C."/>
            <person name="Martin F."/>
            <person name="Cullen D."/>
            <person name="Grigoriev I.V."/>
            <person name="Hibbett D.S."/>
        </authorList>
    </citation>
    <scope>NUCLEOTIDE SEQUENCE [LARGE SCALE GENOMIC DNA]</scope>
    <source>
        <strain evidence="3">HHB-11173 SS5</strain>
    </source>
</reference>
<feature type="non-terminal residue" evidence="2">
    <location>
        <position position="1"/>
    </location>
</feature>
<keyword evidence="3" id="KW-1185">Reference proteome</keyword>
<dbReference type="GeneID" id="18881628"/>
<evidence type="ECO:0000313" key="3">
    <source>
        <dbReference type="Proteomes" id="UP000054196"/>
    </source>
</evidence>
<feature type="compositionally biased region" description="Low complexity" evidence="1">
    <location>
        <begin position="163"/>
        <end position="182"/>
    </location>
</feature>
<name>R7S3F4_PUNST</name>
<feature type="region of interest" description="Disordered" evidence="1">
    <location>
        <begin position="1"/>
        <end position="103"/>
    </location>
</feature>
<sequence length="261" mass="28767">GRIQRHHDGRKHDQRAPASDSRNAGPNPSPHSCSANLHLPPRTRHSLPRRPRRRLQAHPAPRSRRIPLVRAPPPPLVQESVPHREPAQTRGDLPAPRGSPGRIRPLLRRAQAPAADLLPRLAHLPAPHPRLRARARPRLDRRPFRLRPRPEALGRRDGRGRAVRAARAGADGQAVPAGARAPRGVRPRPRGRIGRRGPVRAHLVALQQLGLARRAPVGEADQGAAGGARIRRRPAVVRSDRCGGVLLKERELLSCFVFAVF</sequence>
<dbReference type="HOGENOM" id="CLU_1067757_0_0_1"/>
<dbReference type="Proteomes" id="UP000054196">
    <property type="component" value="Unassembled WGS sequence"/>
</dbReference>
<feature type="compositionally biased region" description="Polar residues" evidence="1">
    <location>
        <begin position="20"/>
        <end position="35"/>
    </location>
</feature>
<dbReference type="KEGG" id="psq:PUNSTDRAFT_146366"/>
<proteinExistence type="predicted"/>